<dbReference type="SUPFAM" id="SSF51735">
    <property type="entry name" value="NAD(P)-binding Rossmann-fold domains"/>
    <property type="match status" value="1"/>
</dbReference>
<dbReference type="AlphaFoldDB" id="A0A4R1SBW3"/>
<evidence type="ECO:0000259" key="2">
    <source>
        <dbReference type="Pfam" id="PF22725"/>
    </source>
</evidence>
<dbReference type="InterPro" id="IPR036291">
    <property type="entry name" value="NAD(P)-bd_dom_sf"/>
</dbReference>
<feature type="domain" description="GFO/IDH/MocA-like oxidoreductase" evidence="2">
    <location>
        <begin position="152"/>
        <end position="284"/>
    </location>
</feature>
<dbReference type="Gene3D" id="3.30.360.10">
    <property type="entry name" value="Dihydrodipicolinate Reductase, domain 2"/>
    <property type="match status" value="1"/>
</dbReference>
<keyword evidence="4" id="KW-1185">Reference proteome</keyword>
<proteinExistence type="predicted"/>
<dbReference type="Pfam" id="PF01408">
    <property type="entry name" value="GFO_IDH_MocA"/>
    <property type="match status" value="1"/>
</dbReference>
<feature type="domain" description="Gfo/Idh/MocA-like oxidoreductase N-terminal" evidence="1">
    <location>
        <begin position="14"/>
        <end position="144"/>
    </location>
</feature>
<gene>
    <name evidence="3" type="ORF">EDC14_1001204</name>
</gene>
<dbReference type="RefSeq" id="WP_132012310.1">
    <property type="nucleotide sequence ID" value="NZ_SLUN01000001.1"/>
</dbReference>
<comment type="caution">
    <text evidence="3">The sequence shown here is derived from an EMBL/GenBank/DDBJ whole genome shotgun (WGS) entry which is preliminary data.</text>
</comment>
<dbReference type="SUPFAM" id="SSF55347">
    <property type="entry name" value="Glyceraldehyde-3-phosphate dehydrogenase-like, C-terminal domain"/>
    <property type="match status" value="1"/>
</dbReference>
<protein>
    <submittedName>
        <fullName evidence="3">Putative dehydrogenase</fullName>
    </submittedName>
</protein>
<dbReference type="Proteomes" id="UP000295008">
    <property type="component" value="Unassembled WGS sequence"/>
</dbReference>
<reference evidence="3 4" key="1">
    <citation type="submission" date="2019-03" db="EMBL/GenBank/DDBJ databases">
        <title>Genomic Encyclopedia of Type Strains, Phase IV (KMG-IV): sequencing the most valuable type-strain genomes for metagenomic binning, comparative biology and taxonomic classification.</title>
        <authorList>
            <person name="Goeker M."/>
        </authorList>
    </citation>
    <scope>NUCLEOTIDE SEQUENCE [LARGE SCALE GENOMIC DNA]</scope>
    <source>
        <strain evidence="3 4">LX-B</strain>
    </source>
</reference>
<dbReference type="InterPro" id="IPR000683">
    <property type="entry name" value="Gfo/Idh/MocA-like_OxRdtase_N"/>
</dbReference>
<evidence type="ECO:0000313" key="3">
    <source>
        <dbReference type="EMBL" id="TCL76919.1"/>
    </source>
</evidence>
<dbReference type="Pfam" id="PF22725">
    <property type="entry name" value="GFO_IDH_MocA_C3"/>
    <property type="match status" value="1"/>
</dbReference>
<dbReference type="InterPro" id="IPR051317">
    <property type="entry name" value="Gfo/Idh/MocA_oxidoreduct"/>
</dbReference>
<name>A0A4R1SBW3_HYDET</name>
<dbReference type="PANTHER" id="PTHR43708">
    <property type="entry name" value="CONSERVED EXPRESSED OXIDOREDUCTASE (EUROFUNG)"/>
    <property type="match status" value="1"/>
</dbReference>
<dbReference type="OrthoDB" id="9783105at2"/>
<evidence type="ECO:0000313" key="4">
    <source>
        <dbReference type="Proteomes" id="UP000295008"/>
    </source>
</evidence>
<sequence>MIEGKETLSGGAVLRYGMVGGGAGSFIGEVHRKAVAFDNTARLVAGCFSRNFQNTLATGASLGVAGERLYRDYEEMAAGEAARRDGIDFVVIVTPNHAHYGAAKAFLTRGVHVVCDKPLTFTVAEAEELGQLARERNLLFGVTYTYSGYPLVKQAREMIRRGDIGAIRVVMGEYPQDWLATPAEAAGNKQAAWRTDPRYAGISNCVGDIGSHIEHTVSYITGLRIQSLCANLQSFGPDRALDDNGEVLVRYAGGASGVYWCSQIAVGHDNGLKVRIFGTKGSIEWEQENPNYLKVALLGQPVQILSRGCGYLYPPAARLARIPSGHPEGYYEAFANLYAAFGAALTKHRAGLALTEDDLDFPTAAAGIDGVKFINCCVESSQRGSVWVELDS</sequence>
<dbReference type="EMBL" id="SLUN01000001">
    <property type="protein sequence ID" value="TCL76919.1"/>
    <property type="molecule type" value="Genomic_DNA"/>
</dbReference>
<dbReference type="Gene3D" id="3.40.50.720">
    <property type="entry name" value="NAD(P)-binding Rossmann-like Domain"/>
    <property type="match status" value="1"/>
</dbReference>
<evidence type="ECO:0000259" key="1">
    <source>
        <dbReference type="Pfam" id="PF01408"/>
    </source>
</evidence>
<dbReference type="GO" id="GO:0000166">
    <property type="term" value="F:nucleotide binding"/>
    <property type="evidence" value="ECO:0007669"/>
    <property type="project" value="InterPro"/>
</dbReference>
<accession>A0A4R1SBW3</accession>
<organism evidence="3 4">
    <name type="scientific">Hydrogenispora ethanolica</name>
    <dbReference type="NCBI Taxonomy" id="1082276"/>
    <lineage>
        <taxon>Bacteria</taxon>
        <taxon>Bacillati</taxon>
        <taxon>Bacillota</taxon>
        <taxon>Hydrogenispora</taxon>
    </lineage>
</organism>
<dbReference type="PANTHER" id="PTHR43708:SF3">
    <property type="entry name" value="OXIDOREDUCTASE"/>
    <property type="match status" value="1"/>
</dbReference>
<dbReference type="InterPro" id="IPR055170">
    <property type="entry name" value="GFO_IDH_MocA-like_dom"/>
</dbReference>